<protein>
    <submittedName>
        <fullName evidence="1">Uncharacterized protein</fullName>
    </submittedName>
</protein>
<dbReference type="Proteomes" id="UP000052015">
    <property type="component" value="Unassembled WGS sequence"/>
</dbReference>
<comment type="caution">
    <text evidence="1">The sequence shown here is derived from an EMBL/GenBank/DDBJ whole genome shotgun (WGS) entry which is preliminary data.</text>
</comment>
<gene>
    <name evidence="1" type="ORF">ABG79_01655</name>
</gene>
<dbReference type="OrthoDB" id="1094481at2"/>
<dbReference type="RefSeq" id="WP_057978992.1">
    <property type="nucleotide sequence ID" value="NZ_LKHP01000009.1"/>
</dbReference>
<sequence length="78" mass="9403">MEKNQFEAILPIISSSIVERIQKELNITEKDAIREFYSSHLYELLEQEETKIWQYSTEKLFEMFLEEKDKGKITFPQV</sequence>
<keyword evidence="2" id="KW-1185">Reference proteome</keyword>
<evidence type="ECO:0000313" key="2">
    <source>
        <dbReference type="Proteomes" id="UP000052015"/>
    </source>
</evidence>
<evidence type="ECO:0000313" key="1">
    <source>
        <dbReference type="EMBL" id="KRQ86453.1"/>
    </source>
</evidence>
<proteinExistence type="predicted"/>
<accession>A0A0R3K0K9</accession>
<dbReference type="AlphaFoldDB" id="A0A0R3K0K9"/>
<name>A0A0R3K0K9_CALMK</name>
<organism evidence="1 2">
    <name type="scientific">Caloramator mitchellensis</name>
    <dbReference type="NCBI Taxonomy" id="908809"/>
    <lineage>
        <taxon>Bacteria</taxon>
        <taxon>Bacillati</taxon>
        <taxon>Bacillota</taxon>
        <taxon>Clostridia</taxon>
        <taxon>Eubacteriales</taxon>
        <taxon>Clostridiaceae</taxon>
        <taxon>Caloramator</taxon>
    </lineage>
</organism>
<dbReference type="STRING" id="908809.ABG79_01655"/>
<reference evidence="1 2" key="1">
    <citation type="submission" date="2015-09" db="EMBL/GenBank/DDBJ databases">
        <title>Draft genome sequence of a Caloramator mitchellensis, a moderate thermophile from the Great Artesian Basin of Australia.</title>
        <authorList>
            <person name="Patel B.K."/>
        </authorList>
    </citation>
    <scope>NUCLEOTIDE SEQUENCE [LARGE SCALE GENOMIC DNA]</scope>
    <source>
        <strain evidence="1 2">VF08</strain>
    </source>
</reference>
<dbReference type="EMBL" id="LKHP01000009">
    <property type="protein sequence ID" value="KRQ86453.1"/>
    <property type="molecule type" value="Genomic_DNA"/>
</dbReference>